<dbReference type="EMBL" id="CP054929">
    <property type="protein sequence ID" value="QKW52426.1"/>
    <property type="molecule type" value="Genomic_DNA"/>
</dbReference>
<feature type="region of interest" description="Disordered" evidence="1">
    <location>
        <begin position="1"/>
        <end position="87"/>
    </location>
</feature>
<sequence>MRASHRARTSGARRGRRTRPRQPPARRCWPLAPRPAPAGRAATPGVLPPHPHPPAYPAAAHRAHRRRYPPHRPHPTPRPWQPVGPTVAGGVVSIRRLDSVRRRIRKERLARRHGARCAYCRARFADLKAATLDHVVPRSLYPTWRVQDLVLACVTCNHRKGDALPLSVALLLCAHYGQPQPVTPAPDLVTPAVTQVSAPGQVTAAAGTRVQLVPDVSRVPDRDGPDRPDVPDRDGYAVPVTVGRVGADWLLMLARLAHARQSARSTHTTPPPWSTHARVRLGRLHPTTRTHHHAPGPDRPGRPNRPAHADRSGQRSPSDVRATARPVGRPVRAPHRVQSARPALVHPIEPIDPTGAVNTMNSAVNTVNADPLPAPIHPTEPATAREDA</sequence>
<reference evidence="3 4" key="1">
    <citation type="submission" date="2020-06" db="EMBL/GenBank/DDBJ databases">
        <title>Genome mining for natural products.</title>
        <authorList>
            <person name="Zhang B."/>
            <person name="Shi J."/>
            <person name="Ge H."/>
        </authorList>
    </citation>
    <scope>NUCLEOTIDE SEQUENCE [LARGE SCALE GENOMIC DNA]</scope>
    <source>
        <strain evidence="3 4">NA00687</strain>
    </source>
</reference>
<keyword evidence="4" id="KW-1185">Reference proteome</keyword>
<dbReference type="CDD" id="cd00085">
    <property type="entry name" value="HNHc"/>
    <property type="match status" value="1"/>
</dbReference>
<feature type="domain" description="HNH nuclease" evidence="2">
    <location>
        <begin position="104"/>
        <end position="158"/>
    </location>
</feature>
<evidence type="ECO:0000256" key="1">
    <source>
        <dbReference type="SAM" id="MobiDB-lite"/>
    </source>
</evidence>
<protein>
    <submittedName>
        <fullName evidence="3">HNH endonuclease</fullName>
    </submittedName>
</protein>
<feature type="region of interest" description="Disordered" evidence="1">
    <location>
        <begin position="367"/>
        <end position="388"/>
    </location>
</feature>
<name>A0A7H8NDH6_9ACTN</name>
<dbReference type="PANTHER" id="PTHR33877">
    <property type="entry name" value="SLL1193 PROTEIN"/>
    <property type="match status" value="1"/>
</dbReference>
<dbReference type="PANTHER" id="PTHR33877:SF2">
    <property type="entry name" value="OS07G0170200 PROTEIN"/>
    <property type="match status" value="1"/>
</dbReference>
<proteinExistence type="predicted"/>
<evidence type="ECO:0000259" key="2">
    <source>
        <dbReference type="SMART" id="SM00507"/>
    </source>
</evidence>
<dbReference type="Pfam" id="PF14279">
    <property type="entry name" value="HNH_5"/>
    <property type="match status" value="1"/>
</dbReference>
<feature type="region of interest" description="Disordered" evidence="1">
    <location>
        <begin position="214"/>
        <end position="237"/>
    </location>
</feature>
<feature type="compositionally biased region" description="Basic residues" evidence="1">
    <location>
        <begin position="1"/>
        <end position="20"/>
    </location>
</feature>
<feature type="compositionally biased region" description="Basic and acidic residues" evidence="1">
    <location>
        <begin position="218"/>
        <end position="235"/>
    </location>
</feature>
<dbReference type="InterPro" id="IPR003615">
    <property type="entry name" value="HNH_nuc"/>
</dbReference>
<dbReference type="Proteomes" id="UP000509303">
    <property type="component" value="Chromosome"/>
</dbReference>
<dbReference type="GO" id="GO:0004519">
    <property type="term" value="F:endonuclease activity"/>
    <property type="evidence" value="ECO:0007669"/>
    <property type="project" value="UniProtKB-KW"/>
</dbReference>
<evidence type="ECO:0000313" key="4">
    <source>
        <dbReference type="Proteomes" id="UP000509303"/>
    </source>
</evidence>
<accession>A0A7H8NDH6</accession>
<evidence type="ECO:0000313" key="3">
    <source>
        <dbReference type="EMBL" id="QKW52426.1"/>
    </source>
</evidence>
<feature type="compositionally biased region" description="Pro residues" evidence="1">
    <location>
        <begin position="46"/>
        <end position="56"/>
    </location>
</feature>
<keyword evidence="3" id="KW-0540">Nuclease</keyword>
<dbReference type="InterPro" id="IPR029471">
    <property type="entry name" value="HNH_5"/>
</dbReference>
<feature type="compositionally biased region" description="Basic and acidic residues" evidence="1">
    <location>
        <begin position="295"/>
        <end position="313"/>
    </location>
</feature>
<organism evidence="3 4">
    <name type="scientific">Streptomyces buecherae</name>
    <dbReference type="NCBI Taxonomy" id="2763006"/>
    <lineage>
        <taxon>Bacteria</taxon>
        <taxon>Bacillati</taxon>
        <taxon>Actinomycetota</taxon>
        <taxon>Actinomycetes</taxon>
        <taxon>Kitasatosporales</taxon>
        <taxon>Streptomycetaceae</taxon>
        <taxon>Streptomyces</taxon>
    </lineage>
</organism>
<dbReference type="Gene3D" id="1.10.30.50">
    <property type="match status" value="1"/>
</dbReference>
<feature type="region of interest" description="Disordered" evidence="1">
    <location>
        <begin position="287"/>
        <end position="340"/>
    </location>
</feature>
<feature type="compositionally biased region" description="Basic residues" evidence="1">
    <location>
        <begin position="61"/>
        <end position="75"/>
    </location>
</feature>
<keyword evidence="3" id="KW-0255">Endonuclease</keyword>
<dbReference type="AlphaFoldDB" id="A0A7H8NDH6"/>
<gene>
    <name evidence="3" type="ORF">HUT08_26075</name>
</gene>
<dbReference type="SMART" id="SM00507">
    <property type="entry name" value="HNHc"/>
    <property type="match status" value="1"/>
</dbReference>
<dbReference type="InterPro" id="IPR052892">
    <property type="entry name" value="NA-targeting_endonuclease"/>
</dbReference>
<feature type="compositionally biased region" description="Low complexity" evidence="1">
    <location>
        <begin position="25"/>
        <end position="45"/>
    </location>
</feature>
<keyword evidence="3" id="KW-0378">Hydrolase</keyword>